<feature type="transmembrane region" description="Helical" evidence="1">
    <location>
        <begin position="39"/>
        <end position="59"/>
    </location>
</feature>
<evidence type="ECO:0000313" key="2">
    <source>
        <dbReference type="EMBL" id="MDZ5738329.1"/>
    </source>
</evidence>
<feature type="transmembrane region" description="Helical" evidence="1">
    <location>
        <begin position="71"/>
        <end position="88"/>
    </location>
</feature>
<dbReference type="EMBL" id="JAXUBM010000007">
    <property type="protein sequence ID" value="MDZ5738329.1"/>
    <property type="molecule type" value="Genomic_DNA"/>
</dbReference>
<evidence type="ECO:0000313" key="3">
    <source>
        <dbReference type="Proteomes" id="UP001292116"/>
    </source>
</evidence>
<dbReference type="RefSeq" id="WP_322491130.1">
    <property type="nucleotide sequence ID" value="NZ_JAXUBM010000007.1"/>
</dbReference>
<sequence>MNQPNTKGPQKYATAWLFVYLSSFNVCIAFVFFALLFMVFISFPLGVAMLCTGLGFLLVNSGFSDNKKITLGLLLAVVGYSICLPGTFKPVSEVIIRPYAVGFGGKEVAVSVDADNCRYVLRTSRLTCDAQVLEAGK</sequence>
<keyword evidence="1" id="KW-0812">Transmembrane</keyword>
<keyword evidence="3" id="KW-1185">Reference proteome</keyword>
<proteinExistence type="predicted"/>
<keyword evidence="1" id="KW-1133">Transmembrane helix</keyword>
<accession>A0ABU5KWQ1</accession>
<keyword evidence="1" id="KW-0472">Membrane</keyword>
<protein>
    <submittedName>
        <fullName evidence="2">Uncharacterized protein</fullName>
    </submittedName>
</protein>
<evidence type="ECO:0000256" key="1">
    <source>
        <dbReference type="SAM" id="Phobius"/>
    </source>
</evidence>
<dbReference type="Proteomes" id="UP001292116">
    <property type="component" value="Unassembled WGS sequence"/>
</dbReference>
<name>A0ABU5KWQ1_9PSED</name>
<organism evidence="2 3">
    <name type="scientific">Pseudomonas asiatica</name>
    <dbReference type="NCBI Taxonomy" id="2219225"/>
    <lineage>
        <taxon>Bacteria</taxon>
        <taxon>Pseudomonadati</taxon>
        <taxon>Pseudomonadota</taxon>
        <taxon>Gammaproteobacteria</taxon>
        <taxon>Pseudomonadales</taxon>
        <taxon>Pseudomonadaceae</taxon>
        <taxon>Pseudomonas</taxon>
    </lineage>
</organism>
<feature type="transmembrane region" description="Helical" evidence="1">
    <location>
        <begin position="12"/>
        <end position="33"/>
    </location>
</feature>
<reference evidence="2 3" key="1">
    <citation type="submission" date="2023-11" db="EMBL/GenBank/DDBJ databases">
        <title>Draft genomes analysis of Pseudomonas asiatica isolated from milk, feces and farm soil of cows suffering from clinical mastitis.</title>
        <authorList>
            <person name="Rahman T."/>
            <person name="Das Z.C."/>
            <person name="Hoque M.N."/>
        </authorList>
    </citation>
    <scope>NUCLEOTIDE SEQUENCE [LARGE SCALE GENOMIC DNA]</scope>
    <source>
        <strain evidence="2 3">2F2</strain>
    </source>
</reference>
<comment type="caution">
    <text evidence="2">The sequence shown here is derived from an EMBL/GenBank/DDBJ whole genome shotgun (WGS) entry which is preliminary data.</text>
</comment>
<gene>
    <name evidence="2" type="ORF">SOW75_09035</name>
</gene>